<dbReference type="Proteomes" id="UP001059380">
    <property type="component" value="Chromosome"/>
</dbReference>
<protein>
    <submittedName>
        <fullName evidence="2">Uncharacterized protein</fullName>
    </submittedName>
</protein>
<proteinExistence type="predicted"/>
<organism evidence="2 3">
    <name type="scientific">Occallatibacter riparius</name>
    <dbReference type="NCBI Taxonomy" id="1002689"/>
    <lineage>
        <taxon>Bacteria</taxon>
        <taxon>Pseudomonadati</taxon>
        <taxon>Acidobacteriota</taxon>
        <taxon>Terriglobia</taxon>
        <taxon>Terriglobales</taxon>
        <taxon>Acidobacteriaceae</taxon>
        <taxon>Occallatibacter</taxon>
    </lineage>
</organism>
<dbReference type="EMBL" id="CP093313">
    <property type="protein sequence ID" value="UWZ83850.1"/>
    <property type="molecule type" value="Genomic_DNA"/>
</dbReference>
<dbReference type="AlphaFoldDB" id="A0A9J7BQ28"/>
<dbReference type="RefSeq" id="WP_260793320.1">
    <property type="nucleotide sequence ID" value="NZ_CP093313.1"/>
</dbReference>
<name>A0A9J7BQ28_9BACT</name>
<evidence type="ECO:0000313" key="3">
    <source>
        <dbReference type="Proteomes" id="UP001059380"/>
    </source>
</evidence>
<accession>A0A9J7BQ28</accession>
<feature type="region of interest" description="Disordered" evidence="1">
    <location>
        <begin position="105"/>
        <end position="143"/>
    </location>
</feature>
<gene>
    <name evidence="2" type="ORF">MOP44_25230</name>
</gene>
<evidence type="ECO:0000313" key="2">
    <source>
        <dbReference type="EMBL" id="UWZ83850.1"/>
    </source>
</evidence>
<dbReference type="KEGG" id="orp:MOP44_25230"/>
<reference evidence="2" key="1">
    <citation type="submission" date="2021-04" db="EMBL/GenBank/DDBJ databases">
        <title>Phylogenetic analysis of Acidobacteriaceae.</title>
        <authorList>
            <person name="Qiu L."/>
            <person name="Zhang Q."/>
        </authorList>
    </citation>
    <scope>NUCLEOTIDE SEQUENCE</scope>
    <source>
        <strain evidence="2">DSM 25168</strain>
    </source>
</reference>
<sequence length="143" mass="16292">MKNRRHMTCEEFTAAMPQLVASGEDIFAHPHVRNCRIHRALIADLEAIAQAAQQLFPDVDPSDNVWEKISEEIAPLGEIDERMSYPMPGLRLVFRTKVMENWNPQDNAMANDDQLGERSFPAHGTQIRTAGHKSPPHPREGWR</sequence>
<keyword evidence="3" id="KW-1185">Reference proteome</keyword>
<evidence type="ECO:0000256" key="1">
    <source>
        <dbReference type="SAM" id="MobiDB-lite"/>
    </source>
</evidence>